<dbReference type="InterPro" id="IPR039426">
    <property type="entry name" value="TonB-dep_rcpt-like"/>
</dbReference>
<evidence type="ECO:0000256" key="10">
    <source>
        <dbReference type="PROSITE-ProRule" id="PRU01360"/>
    </source>
</evidence>
<dbReference type="InterPro" id="IPR000531">
    <property type="entry name" value="Beta-barrel_TonB"/>
</dbReference>
<feature type="domain" description="TonB-dependent receptor plug" evidence="14">
    <location>
        <begin position="112"/>
        <end position="216"/>
    </location>
</feature>
<feature type="domain" description="TonB-dependent receptor-like beta-barrel" evidence="13">
    <location>
        <begin position="280"/>
        <end position="693"/>
    </location>
</feature>
<keyword evidence="8 15" id="KW-0675">Receptor</keyword>
<feature type="signal peptide" evidence="12">
    <location>
        <begin position="1"/>
        <end position="18"/>
    </location>
</feature>
<evidence type="ECO:0000256" key="8">
    <source>
        <dbReference type="ARBA" id="ARBA00023170"/>
    </source>
</evidence>
<dbReference type="InterPro" id="IPR008969">
    <property type="entry name" value="CarboxyPept-like_regulatory"/>
</dbReference>
<evidence type="ECO:0000256" key="3">
    <source>
        <dbReference type="ARBA" id="ARBA00022452"/>
    </source>
</evidence>
<dbReference type="Pfam" id="PF13715">
    <property type="entry name" value="CarbopepD_reg_2"/>
    <property type="match status" value="1"/>
</dbReference>
<dbReference type="SUPFAM" id="SSF56935">
    <property type="entry name" value="Porins"/>
    <property type="match status" value="1"/>
</dbReference>
<dbReference type="InterPro" id="IPR012910">
    <property type="entry name" value="Plug_dom"/>
</dbReference>
<keyword evidence="5 12" id="KW-0732">Signal</keyword>
<accession>A0A926F619</accession>
<keyword evidence="2 10" id="KW-0813">Transport</keyword>
<evidence type="ECO:0000256" key="1">
    <source>
        <dbReference type="ARBA" id="ARBA00004571"/>
    </source>
</evidence>
<protein>
    <submittedName>
        <fullName evidence="15">TonB-dependent receptor</fullName>
    </submittedName>
</protein>
<dbReference type="Gene3D" id="2.170.130.10">
    <property type="entry name" value="TonB-dependent receptor, plug domain"/>
    <property type="match status" value="1"/>
</dbReference>
<dbReference type="Gene3D" id="2.60.40.1120">
    <property type="entry name" value="Carboxypeptidase-like, regulatory domain"/>
    <property type="match status" value="1"/>
</dbReference>
<keyword evidence="4 10" id="KW-0812">Transmembrane</keyword>
<evidence type="ECO:0000256" key="2">
    <source>
        <dbReference type="ARBA" id="ARBA00022448"/>
    </source>
</evidence>
<comment type="caution">
    <text evidence="15">The sequence shown here is derived from an EMBL/GenBank/DDBJ whole genome shotgun (WGS) entry which is preliminary data.</text>
</comment>
<dbReference type="SUPFAM" id="SSF49464">
    <property type="entry name" value="Carboxypeptidase regulatory domain-like"/>
    <property type="match status" value="1"/>
</dbReference>
<dbReference type="InterPro" id="IPR037066">
    <property type="entry name" value="Plug_dom_sf"/>
</dbReference>
<keyword evidence="3 10" id="KW-1134">Transmembrane beta strand</keyword>
<name>A0A926F619_9BACT</name>
<evidence type="ECO:0000256" key="12">
    <source>
        <dbReference type="SAM" id="SignalP"/>
    </source>
</evidence>
<sequence length="740" mass="83005">MKYIFSILFLLISFALQAQVEGIVQDDMGEPVPGANVFWLGTTNGVTTSGDGSFSIVKPANSNKLIISFIGFENDTIQVDGKNQKLDIMLRAGVELGEVNVVSRKLGTMKLRNSVMNEDIISSAELTRAACCNLGESFVTNPSVDVSYSDAATGAKQIKLLGLSGTYVQMMTENIPNYRGAAAPYGLGYVPGPWMQSIQVSKGSSSVKNGYESITGQINVEFKKPQLPEADWVSANLFASSTNRYEANADATIKLSKRWSTSLLAHYENETKAHDSNNDGFVDIPRVEQYNFWNRWAYMGDHYVFQAGIKALSEQRNSGQVSHDGKPSHELYEIGIKTNRYEAFTKNAYIFNKEKNTNLALILQGTFHDQNAMYGHKLYDVDQTNVYASLLFETEFNKQNSLSAGLSFNYDGYDQLYRLTNEADGLSTKAFVKEFVPGAYIQYTFNLNDKLMLMGGIRGDHSSMYGFFVTPRAHVKYNPNEYVHFRLSAGKGYRTNHVLAENNYLLASSRKVKIAANLDQEEAWNYGASVSTYIPLFGKTLNLNAEYYYTDFQKQVVVDMDTDPHEVAFYNLKGRSYSQVLQLEANYPLFKGFTLTAAYRLTDAKTNYNGELLEKPLTSKYKGLLTASYQTPLGLWQFDATLQLNGGGRMPHPYIASDGHSSWEARYGSFEQLSAQVTRYFRRWSVYIGGENLTNFKQKNPIINASDPWGDNFDSTMIWGPMHGAKAYIGIRFNLARNVE</sequence>
<evidence type="ECO:0000256" key="7">
    <source>
        <dbReference type="ARBA" id="ARBA00023136"/>
    </source>
</evidence>
<dbReference type="GO" id="GO:0009279">
    <property type="term" value="C:cell outer membrane"/>
    <property type="evidence" value="ECO:0007669"/>
    <property type="project" value="UniProtKB-SubCell"/>
</dbReference>
<dbReference type="AlphaFoldDB" id="A0A926F619"/>
<keyword evidence="7 10" id="KW-0472">Membrane</keyword>
<evidence type="ECO:0000259" key="14">
    <source>
        <dbReference type="Pfam" id="PF07715"/>
    </source>
</evidence>
<dbReference type="GO" id="GO:0015344">
    <property type="term" value="F:siderophore uptake transmembrane transporter activity"/>
    <property type="evidence" value="ECO:0007669"/>
    <property type="project" value="TreeGrafter"/>
</dbReference>
<comment type="subcellular location">
    <subcellularLocation>
        <location evidence="1 10">Cell outer membrane</location>
        <topology evidence="1 10">Multi-pass membrane protein</topology>
    </subcellularLocation>
</comment>
<evidence type="ECO:0000259" key="13">
    <source>
        <dbReference type="Pfam" id="PF00593"/>
    </source>
</evidence>
<dbReference type="RefSeq" id="WP_262435741.1">
    <property type="nucleotide sequence ID" value="NZ_JACRTF010000001.1"/>
</dbReference>
<dbReference type="Proteomes" id="UP000651085">
    <property type="component" value="Unassembled WGS sequence"/>
</dbReference>
<evidence type="ECO:0000256" key="9">
    <source>
        <dbReference type="ARBA" id="ARBA00023237"/>
    </source>
</evidence>
<keyword evidence="6 11" id="KW-0798">TonB box</keyword>
<feature type="chain" id="PRO_5038513357" evidence="12">
    <location>
        <begin position="19"/>
        <end position="740"/>
    </location>
</feature>
<keyword evidence="16" id="KW-1185">Reference proteome</keyword>
<dbReference type="InterPro" id="IPR036942">
    <property type="entry name" value="Beta-barrel_TonB_sf"/>
</dbReference>
<dbReference type="Pfam" id="PF00593">
    <property type="entry name" value="TonB_dep_Rec_b-barrel"/>
    <property type="match status" value="1"/>
</dbReference>
<comment type="similarity">
    <text evidence="10 11">Belongs to the TonB-dependent receptor family.</text>
</comment>
<evidence type="ECO:0000313" key="15">
    <source>
        <dbReference type="EMBL" id="MBC8594650.1"/>
    </source>
</evidence>
<dbReference type="PANTHER" id="PTHR30069">
    <property type="entry name" value="TONB-DEPENDENT OUTER MEMBRANE RECEPTOR"/>
    <property type="match status" value="1"/>
</dbReference>
<gene>
    <name evidence="15" type="ORF">H8744_15680</name>
</gene>
<evidence type="ECO:0000256" key="5">
    <source>
        <dbReference type="ARBA" id="ARBA00022729"/>
    </source>
</evidence>
<evidence type="ECO:0000256" key="4">
    <source>
        <dbReference type="ARBA" id="ARBA00022692"/>
    </source>
</evidence>
<dbReference type="EMBL" id="JACRTF010000001">
    <property type="protein sequence ID" value="MBC8594650.1"/>
    <property type="molecule type" value="Genomic_DNA"/>
</dbReference>
<dbReference type="Gene3D" id="2.40.170.20">
    <property type="entry name" value="TonB-dependent receptor, beta-barrel domain"/>
    <property type="match status" value="1"/>
</dbReference>
<evidence type="ECO:0000313" key="16">
    <source>
        <dbReference type="Proteomes" id="UP000651085"/>
    </source>
</evidence>
<dbReference type="PANTHER" id="PTHR30069:SF29">
    <property type="entry name" value="HEMOGLOBIN AND HEMOGLOBIN-HAPTOGLOBIN-BINDING PROTEIN 1-RELATED"/>
    <property type="match status" value="1"/>
</dbReference>
<dbReference type="GO" id="GO:0044718">
    <property type="term" value="P:siderophore transmembrane transport"/>
    <property type="evidence" value="ECO:0007669"/>
    <property type="project" value="TreeGrafter"/>
</dbReference>
<organism evidence="15 16">
    <name type="scientific">Jilunia laotingensis</name>
    <dbReference type="NCBI Taxonomy" id="2763675"/>
    <lineage>
        <taxon>Bacteria</taxon>
        <taxon>Pseudomonadati</taxon>
        <taxon>Bacteroidota</taxon>
        <taxon>Bacteroidia</taxon>
        <taxon>Bacteroidales</taxon>
        <taxon>Bacteroidaceae</taxon>
        <taxon>Jilunia</taxon>
    </lineage>
</organism>
<evidence type="ECO:0000256" key="11">
    <source>
        <dbReference type="RuleBase" id="RU003357"/>
    </source>
</evidence>
<proteinExistence type="inferred from homology"/>
<dbReference type="Pfam" id="PF07715">
    <property type="entry name" value="Plug"/>
    <property type="match status" value="1"/>
</dbReference>
<reference evidence="15" key="1">
    <citation type="submission" date="2020-08" db="EMBL/GenBank/DDBJ databases">
        <title>Genome public.</title>
        <authorList>
            <person name="Liu C."/>
            <person name="Sun Q."/>
        </authorList>
    </citation>
    <scope>NUCLEOTIDE SEQUENCE</scope>
    <source>
        <strain evidence="15">N12</strain>
    </source>
</reference>
<keyword evidence="9 10" id="KW-0998">Cell outer membrane</keyword>
<dbReference type="PROSITE" id="PS52016">
    <property type="entry name" value="TONB_DEPENDENT_REC_3"/>
    <property type="match status" value="1"/>
</dbReference>
<evidence type="ECO:0000256" key="6">
    <source>
        <dbReference type="ARBA" id="ARBA00023077"/>
    </source>
</evidence>